<dbReference type="Gene3D" id="1.25.10.10">
    <property type="entry name" value="Leucine-rich Repeat Variant"/>
    <property type="match status" value="1"/>
</dbReference>
<proteinExistence type="predicted"/>
<protein>
    <submittedName>
        <fullName evidence="1">Uncharacterized protein</fullName>
    </submittedName>
</protein>
<dbReference type="InterPro" id="IPR016024">
    <property type="entry name" value="ARM-type_fold"/>
</dbReference>
<dbReference type="SUPFAM" id="SSF48371">
    <property type="entry name" value="ARM repeat"/>
    <property type="match status" value="1"/>
</dbReference>
<evidence type="ECO:0000313" key="2">
    <source>
        <dbReference type="Proteomes" id="UP001058974"/>
    </source>
</evidence>
<dbReference type="InterPro" id="IPR011989">
    <property type="entry name" value="ARM-like"/>
</dbReference>
<gene>
    <name evidence="1" type="ORF">KIW84_070685</name>
</gene>
<dbReference type="Proteomes" id="UP001058974">
    <property type="component" value="Chromosome 7"/>
</dbReference>
<keyword evidence="2" id="KW-1185">Reference proteome</keyword>
<comment type="caution">
    <text evidence="1">The sequence shown here is derived from an EMBL/GenBank/DDBJ whole genome shotgun (WGS) entry which is preliminary data.</text>
</comment>
<reference evidence="1 2" key="1">
    <citation type="journal article" date="2022" name="Nat. Genet.">
        <title>Improved pea reference genome and pan-genome highlight genomic features and evolutionary characteristics.</title>
        <authorList>
            <person name="Yang T."/>
            <person name="Liu R."/>
            <person name="Luo Y."/>
            <person name="Hu S."/>
            <person name="Wang D."/>
            <person name="Wang C."/>
            <person name="Pandey M.K."/>
            <person name="Ge S."/>
            <person name="Xu Q."/>
            <person name="Li N."/>
            <person name="Li G."/>
            <person name="Huang Y."/>
            <person name="Saxena R.K."/>
            <person name="Ji Y."/>
            <person name="Li M."/>
            <person name="Yan X."/>
            <person name="He Y."/>
            <person name="Liu Y."/>
            <person name="Wang X."/>
            <person name="Xiang C."/>
            <person name="Varshney R.K."/>
            <person name="Ding H."/>
            <person name="Gao S."/>
            <person name="Zong X."/>
        </authorList>
    </citation>
    <scope>NUCLEOTIDE SEQUENCE [LARGE SCALE GENOMIC DNA]</scope>
    <source>
        <strain evidence="1 2">cv. Zhongwan 6</strain>
    </source>
</reference>
<accession>A0A9D4VIG6</accession>
<evidence type="ECO:0000313" key="1">
    <source>
        <dbReference type="EMBL" id="KAI5383371.1"/>
    </source>
</evidence>
<dbReference type="AlphaFoldDB" id="A0A9D4VIG6"/>
<dbReference type="EMBL" id="JAMSHJ010000007">
    <property type="protein sequence ID" value="KAI5383371.1"/>
    <property type="molecule type" value="Genomic_DNA"/>
</dbReference>
<dbReference type="Gramene" id="Psat07G0068500-T1">
    <property type="protein sequence ID" value="KAI5383371.1"/>
    <property type="gene ID" value="KIW84_070685"/>
</dbReference>
<name>A0A9D4VIG6_PEA</name>
<organism evidence="1 2">
    <name type="scientific">Pisum sativum</name>
    <name type="common">Garden pea</name>
    <name type="synonym">Lathyrus oleraceus</name>
    <dbReference type="NCBI Taxonomy" id="3888"/>
    <lineage>
        <taxon>Eukaryota</taxon>
        <taxon>Viridiplantae</taxon>
        <taxon>Streptophyta</taxon>
        <taxon>Embryophyta</taxon>
        <taxon>Tracheophyta</taxon>
        <taxon>Spermatophyta</taxon>
        <taxon>Magnoliopsida</taxon>
        <taxon>eudicotyledons</taxon>
        <taxon>Gunneridae</taxon>
        <taxon>Pentapetalae</taxon>
        <taxon>rosids</taxon>
        <taxon>fabids</taxon>
        <taxon>Fabales</taxon>
        <taxon>Fabaceae</taxon>
        <taxon>Papilionoideae</taxon>
        <taxon>50 kb inversion clade</taxon>
        <taxon>NPAAA clade</taxon>
        <taxon>Hologalegina</taxon>
        <taxon>IRL clade</taxon>
        <taxon>Fabeae</taxon>
        <taxon>Lathyrus</taxon>
    </lineage>
</organism>
<sequence>MAIASANVISIVATYVVPSGEWPELFSSLLHSSRGPQEDQRELCLVSREEDVAIIAFEVFDELTESFAPLLGDSVTSTIPFSLKVCSAQGFEHALCPLLAESANKGEYDDLAPEEVAP</sequence>